<dbReference type="Proteomes" id="UP000481153">
    <property type="component" value="Unassembled WGS sequence"/>
</dbReference>
<dbReference type="Gene3D" id="1.10.239.10">
    <property type="entry name" value="Elicitin domain"/>
    <property type="match status" value="1"/>
</dbReference>
<name>A0A6G0WQ95_9STRA</name>
<feature type="signal peptide" evidence="8">
    <location>
        <begin position="1"/>
        <end position="16"/>
    </location>
</feature>
<comment type="caution">
    <text evidence="9">The sequence shown here is derived from an EMBL/GenBank/DDBJ whole genome shotgun (WGS) entry which is preliminary data.</text>
</comment>
<evidence type="ECO:0000313" key="9">
    <source>
        <dbReference type="EMBL" id="KAF0729590.1"/>
    </source>
</evidence>
<evidence type="ECO:0000256" key="3">
    <source>
        <dbReference type="ARBA" id="ARBA00022525"/>
    </source>
</evidence>
<evidence type="ECO:0000256" key="2">
    <source>
        <dbReference type="ARBA" id="ARBA00009544"/>
    </source>
</evidence>
<dbReference type="InterPro" id="IPR002200">
    <property type="entry name" value="Elicitin"/>
</dbReference>
<keyword evidence="4 6" id="KW-0928">Hypersensitive response elicitation</keyword>
<evidence type="ECO:0000313" key="10">
    <source>
        <dbReference type="Proteomes" id="UP000481153"/>
    </source>
</evidence>
<dbReference type="InterPro" id="IPR036470">
    <property type="entry name" value="Elicitin_sf"/>
</dbReference>
<dbReference type="SUPFAM" id="SSF48647">
    <property type="entry name" value="Fungal elicitin"/>
    <property type="match status" value="1"/>
</dbReference>
<evidence type="ECO:0000256" key="6">
    <source>
        <dbReference type="RuleBase" id="RU368111"/>
    </source>
</evidence>
<evidence type="ECO:0000256" key="5">
    <source>
        <dbReference type="ARBA" id="ARBA00023157"/>
    </source>
</evidence>
<keyword evidence="10" id="KW-1185">Reference proteome</keyword>
<dbReference type="GO" id="GO:0052040">
    <property type="term" value="P:symbiont-mediated perturbation of host programmed cell death"/>
    <property type="evidence" value="ECO:0007669"/>
    <property type="project" value="UniProtKB-UniRule"/>
</dbReference>
<dbReference type="EMBL" id="VJMJ01000163">
    <property type="protein sequence ID" value="KAF0729590.1"/>
    <property type="molecule type" value="Genomic_DNA"/>
</dbReference>
<dbReference type="GO" id="GO:0005576">
    <property type="term" value="C:extracellular region"/>
    <property type="evidence" value="ECO:0007669"/>
    <property type="project" value="UniProtKB-SubCell"/>
</dbReference>
<organism evidence="9 10">
    <name type="scientific">Aphanomyces euteiches</name>
    <dbReference type="NCBI Taxonomy" id="100861"/>
    <lineage>
        <taxon>Eukaryota</taxon>
        <taxon>Sar</taxon>
        <taxon>Stramenopiles</taxon>
        <taxon>Oomycota</taxon>
        <taxon>Saprolegniomycetes</taxon>
        <taxon>Saprolegniales</taxon>
        <taxon>Verrucalvaceae</taxon>
        <taxon>Aphanomyces</taxon>
    </lineage>
</organism>
<evidence type="ECO:0000256" key="4">
    <source>
        <dbReference type="ARBA" id="ARBA00022978"/>
    </source>
</evidence>
<feature type="region of interest" description="Disordered" evidence="7">
    <location>
        <begin position="123"/>
        <end position="146"/>
    </location>
</feature>
<dbReference type="VEuPathDB" id="FungiDB:AeMF1_005949"/>
<accession>A0A6G0WQ95</accession>
<evidence type="ECO:0000256" key="7">
    <source>
        <dbReference type="SAM" id="MobiDB-lite"/>
    </source>
</evidence>
<proteinExistence type="inferred from homology"/>
<keyword evidence="3 6" id="KW-0964">Secreted</keyword>
<sequence length="168" mass="16544">MKAALILGAIATSVSAANPACSITTVLTQAAGLTTDPNLVQCTTDSGYNFIASGASGTAPTETQVAAISNSTACTTLFGNFQTLISKITPVCTIGGVDTTAFSNISIPAALTAVFTEIKSASNSSTTNSSVTTPTPTTAAPTTTKTNSVPSGAISLAAVGFALYAASH</sequence>
<comment type="similarity">
    <text evidence="2 6">Belongs to the elicitin family.</text>
</comment>
<comment type="function">
    <text evidence="6">Induces local and distal defense responses (incompatible hypersensitive reaction) in plants from the solanaceae and cruciferae families. Elicits leaf necrosis and causes the accumulation of pathogenesis-related proteins. Might interact with the lipidic molecules of the plasma membrane.</text>
</comment>
<dbReference type="AlphaFoldDB" id="A0A6G0WQ95"/>
<protein>
    <recommendedName>
        <fullName evidence="6">Elicitin</fullName>
    </recommendedName>
</protein>
<evidence type="ECO:0000256" key="8">
    <source>
        <dbReference type="SAM" id="SignalP"/>
    </source>
</evidence>
<gene>
    <name evidence="9" type="ORF">Ae201684_012857</name>
</gene>
<keyword evidence="5 6" id="KW-1015">Disulfide bond</keyword>
<feature type="chain" id="PRO_5026134324" description="Elicitin" evidence="8">
    <location>
        <begin position="17"/>
        <end position="168"/>
    </location>
</feature>
<reference evidence="9 10" key="1">
    <citation type="submission" date="2019-07" db="EMBL/GenBank/DDBJ databases">
        <title>Genomics analysis of Aphanomyces spp. identifies a new class of oomycete effector associated with host adaptation.</title>
        <authorList>
            <person name="Gaulin E."/>
        </authorList>
    </citation>
    <scope>NUCLEOTIDE SEQUENCE [LARGE SCALE GENOMIC DNA]</scope>
    <source>
        <strain evidence="9 10">ATCC 201684</strain>
    </source>
</reference>
<dbReference type="Pfam" id="PF00964">
    <property type="entry name" value="Elicitin"/>
    <property type="match status" value="1"/>
</dbReference>
<comment type="subcellular location">
    <subcellularLocation>
        <location evidence="1 6">Secreted</location>
    </subcellularLocation>
</comment>
<keyword evidence="8" id="KW-0732">Signal</keyword>
<evidence type="ECO:0000256" key="1">
    <source>
        <dbReference type="ARBA" id="ARBA00004613"/>
    </source>
</evidence>